<dbReference type="RefSeq" id="XP_028881735.1">
    <property type="nucleotide sequence ID" value="XM_029027125.1"/>
</dbReference>
<dbReference type="GeneID" id="39986905"/>
<organism evidence="1 2">
    <name type="scientific">Trypanosoma theileri</name>
    <dbReference type="NCBI Taxonomy" id="67003"/>
    <lineage>
        <taxon>Eukaryota</taxon>
        <taxon>Discoba</taxon>
        <taxon>Euglenozoa</taxon>
        <taxon>Kinetoplastea</taxon>
        <taxon>Metakinetoplastina</taxon>
        <taxon>Trypanosomatida</taxon>
        <taxon>Trypanosomatidae</taxon>
        <taxon>Trypanosoma</taxon>
    </lineage>
</organism>
<protein>
    <submittedName>
        <fullName evidence="1">Uncharacterized protein</fullName>
    </submittedName>
</protein>
<accession>A0A1X0NU11</accession>
<evidence type="ECO:0000313" key="2">
    <source>
        <dbReference type="Proteomes" id="UP000192257"/>
    </source>
</evidence>
<name>A0A1X0NU11_9TRYP</name>
<reference evidence="1 2" key="1">
    <citation type="submission" date="2017-03" db="EMBL/GenBank/DDBJ databases">
        <title>An alternative strategy for trypanosome survival in the mammalian bloodstream revealed through genome and transcriptome analysis of the ubiquitous bovine parasite Trypanosoma (Megatrypanum) theileri.</title>
        <authorList>
            <person name="Kelly S."/>
            <person name="Ivens A."/>
            <person name="Mott A."/>
            <person name="O'Neill E."/>
            <person name="Emms D."/>
            <person name="Macleod O."/>
            <person name="Voorheis P."/>
            <person name="Matthews J."/>
            <person name="Matthews K."/>
            <person name="Carrington M."/>
        </authorList>
    </citation>
    <scope>NUCLEOTIDE SEQUENCE [LARGE SCALE GENOMIC DNA]</scope>
    <source>
        <strain evidence="1">Edinburgh</strain>
    </source>
</reference>
<proteinExistence type="predicted"/>
<sequence length="533" mass="61689">MKQFASYSRFLRRRTRRRLLRPFVLLVLFLFLYAFSKLFFRGSSTPNEVMVIENETEMETETENSAMLNVSGFSNILLYEEKSELWGFTGGIESLLEKGVPRKYWGPIMRRSHEGSLDEWSVNNMTGMRLTESTVAEEEMRLRYIQHRKVRDATGCDTLSVPFNPRRDSRCIQFMTTPSNWKELIPISQSVDQRTIKFAIQFKSVHVADGEIIDDPIETIIKVPQRPFPSEAAGEVGAFHADRILLINRVPPTGWACLPLQMIKNSVSKYKDSVNTTAMFLRMSGVKNYEDWVQKDLFDFARTSRSIEWSKDGNCIGVSIQLKISDVGHFLASAMRIPYDAHTDTWHDYFNLNIATKESMEELTRARSYIGVLHLAEINMFDYIVGNMDRSPNKNNFVVGGTHLEPSTDKKFMLHPNHPTFIYLDHGMAFYRRHPRRNPLTKSIEAFKKGLPDTFCFFRGPLLRRIRDLMEPSGRKKGETIFAFRMKQRLPNRVYSIIGSSGLRFCSMRGKELLGVAERCLANDRIQRYVLFP</sequence>
<dbReference type="EMBL" id="NBCO01000021">
    <property type="protein sequence ID" value="ORC87669.1"/>
    <property type="molecule type" value="Genomic_DNA"/>
</dbReference>
<evidence type="ECO:0000313" key="1">
    <source>
        <dbReference type="EMBL" id="ORC87669.1"/>
    </source>
</evidence>
<comment type="caution">
    <text evidence="1">The sequence shown here is derived from an EMBL/GenBank/DDBJ whole genome shotgun (WGS) entry which is preliminary data.</text>
</comment>
<dbReference type="OrthoDB" id="242595at2759"/>
<dbReference type="VEuPathDB" id="TriTrypDB:TM35_000212750"/>
<dbReference type="Proteomes" id="UP000192257">
    <property type="component" value="Unassembled WGS sequence"/>
</dbReference>
<keyword evidence="2" id="KW-1185">Reference proteome</keyword>
<dbReference type="AlphaFoldDB" id="A0A1X0NU11"/>
<gene>
    <name evidence="1" type="ORF">TM35_000212750</name>
</gene>